<organism evidence="2 3">
    <name type="scientific">Tilletia horrida</name>
    <dbReference type="NCBI Taxonomy" id="155126"/>
    <lineage>
        <taxon>Eukaryota</taxon>
        <taxon>Fungi</taxon>
        <taxon>Dikarya</taxon>
        <taxon>Basidiomycota</taxon>
        <taxon>Ustilaginomycotina</taxon>
        <taxon>Exobasidiomycetes</taxon>
        <taxon>Tilletiales</taxon>
        <taxon>Tilletiaceae</taxon>
        <taxon>Tilletia</taxon>
    </lineage>
</organism>
<dbReference type="PANTHER" id="PTHR11799:SF12">
    <property type="entry name" value="PARAOXONASE-RELATED"/>
    <property type="match status" value="1"/>
</dbReference>
<dbReference type="AlphaFoldDB" id="A0AAN6GBF4"/>
<comment type="caution">
    <text evidence="2">The sequence shown here is derived from an EMBL/GenBank/DDBJ whole genome shotgun (WGS) entry which is preliminary data.</text>
</comment>
<feature type="signal peptide" evidence="1">
    <location>
        <begin position="1"/>
        <end position="22"/>
    </location>
</feature>
<evidence type="ECO:0008006" key="4">
    <source>
        <dbReference type="Google" id="ProtNLM"/>
    </source>
</evidence>
<dbReference type="SUPFAM" id="SSF63829">
    <property type="entry name" value="Calcium-dependent phosphotriesterase"/>
    <property type="match status" value="1"/>
</dbReference>
<reference evidence="2" key="1">
    <citation type="journal article" date="2023" name="PhytoFront">
        <title>Draft Genome Resources of Seven Strains of Tilletia horrida, Causal Agent of Kernel Smut of Rice.</title>
        <authorList>
            <person name="Khanal S."/>
            <person name="Antony Babu S."/>
            <person name="Zhou X.G."/>
        </authorList>
    </citation>
    <scope>NUCLEOTIDE SEQUENCE</scope>
    <source>
        <strain evidence="2">TX3</strain>
    </source>
</reference>
<evidence type="ECO:0000313" key="3">
    <source>
        <dbReference type="Proteomes" id="UP001176521"/>
    </source>
</evidence>
<feature type="chain" id="PRO_5042917682" description="Phytase-like domain-containing protein" evidence="1">
    <location>
        <begin position="23"/>
        <end position="429"/>
    </location>
</feature>
<dbReference type="InterPro" id="IPR011042">
    <property type="entry name" value="6-blade_b-propeller_TolB-like"/>
</dbReference>
<dbReference type="Gene3D" id="2.120.10.30">
    <property type="entry name" value="TolB, C-terminal domain"/>
    <property type="match status" value="1"/>
</dbReference>
<name>A0AAN6GBF4_9BASI</name>
<evidence type="ECO:0000313" key="2">
    <source>
        <dbReference type="EMBL" id="KAK0524328.1"/>
    </source>
</evidence>
<keyword evidence="3" id="KW-1185">Reference proteome</keyword>
<protein>
    <recommendedName>
        <fullName evidence="4">Phytase-like domain-containing protein</fullName>
    </recommendedName>
</protein>
<dbReference type="EMBL" id="JAPDMQ010000456">
    <property type="protein sequence ID" value="KAK0524328.1"/>
    <property type="molecule type" value="Genomic_DNA"/>
</dbReference>
<evidence type="ECO:0000256" key="1">
    <source>
        <dbReference type="SAM" id="SignalP"/>
    </source>
</evidence>
<dbReference type="PANTHER" id="PTHR11799">
    <property type="entry name" value="PARAOXONASE"/>
    <property type="match status" value="1"/>
</dbReference>
<sequence length="429" mass="46858">MASTVLMPLAGVALLGLAVVYQTHLADSLWAFAGAGRVLNHNLTALAAPRCVQYPELPACEDGWLHEDSGILYLVCSSLDGRRAWLPTMDRLNAEKRPTTDAIYMVDTKASGPIASRITKIQTTNFDGVKGDGSLNLHGLGVLEVPAKPTPAEGDDIAFDASYTPPTLYFYLNNHRPPLDPVTGEPLVAHKVGANSTVEIFKTTLGSNTAEHVRTYAHDLIATPNRVAPVTEDSFLVTNDHGLRKTGHLRVLSYVSNNGNIAYCDPSGCRIAADKLAYPNGIVASDKPRQYWVPTMREGRLKLFEFQPKDQSLVLLEDITLDGPPGYPADNLSINKRTGALITASFAQTLRGLVTYFADFRGLTATAVHRVTLNEGKDKFFGEKYKTDKILEFDGEEYGGYTTAIEDSDRKRMWLLGVGTSHVAMCKLE</sequence>
<keyword evidence="1" id="KW-0732">Signal</keyword>
<dbReference type="Proteomes" id="UP001176521">
    <property type="component" value="Unassembled WGS sequence"/>
</dbReference>
<proteinExistence type="predicted"/>
<gene>
    <name evidence="2" type="ORF">OC842_005866</name>
</gene>
<accession>A0AAN6GBF4</accession>
<dbReference type="InterPro" id="IPR051288">
    <property type="entry name" value="Serum_paraoxonase/arylesterase"/>
</dbReference>